<dbReference type="Proteomes" id="UP000054466">
    <property type="component" value="Unassembled WGS sequence"/>
</dbReference>
<dbReference type="SUPFAM" id="SSF51735">
    <property type="entry name" value="NAD(P)-binding Rossmann-fold domains"/>
    <property type="match status" value="1"/>
</dbReference>
<evidence type="ECO:0000256" key="2">
    <source>
        <dbReference type="ARBA" id="ARBA00023002"/>
    </source>
</evidence>
<proteinExistence type="inferred from homology"/>
<dbReference type="InterPro" id="IPR036291">
    <property type="entry name" value="NAD(P)-bd_dom_sf"/>
</dbReference>
<dbReference type="AlphaFoldDB" id="A0A0D1ZSG8"/>
<evidence type="ECO:0000313" key="5">
    <source>
        <dbReference type="Proteomes" id="UP000054466"/>
    </source>
</evidence>
<keyword evidence="5" id="KW-1185">Reference proteome</keyword>
<accession>A0A0D1ZSG8</accession>
<dbReference type="PRINTS" id="PR00080">
    <property type="entry name" value="SDRFAMILY"/>
</dbReference>
<dbReference type="EMBL" id="KN847041">
    <property type="protein sequence ID" value="KIW30981.1"/>
    <property type="molecule type" value="Genomic_DNA"/>
</dbReference>
<sequence length="301" mass="32670">MAAYPPFAPPNGANFTQTIHNDTYPFIDSRAKSNHTGRAVFVSGGNRGIGKAIAISFAQSGASFIGLGCPDGFGDPPVNIEIENAAKKYGRPPPTVLLLHLDVTDDASVAAAAAKVHESSPRLDVLVNNAGFMTPALPIVEANNDSWWKTFEVNLRGIFLMCKYFTPLLTSTPDGLKTLVNVNSVAAHNLRPEASAYGTSKFAALKFTEFLLVEQRKQGLIAFSVHPGGVMTQLAEAMPKQTHATFTDSPSLAGDTIAFLTCERREWLAGRYLSCTWDMEELLSRQKEIEEGDKLKVRLVL</sequence>
<evidence type="ECO:0000256" key="3">
    <source>
        <dbReference type="RuleBase" id="RU000363"/>
    </source>
</evidence>
<dbReference type="GO" id="GO:0016616">
    <property type="term" value="F:oxidoreductase activity, acting on the CH-OH group of donors, NAD or NADP as acceptor"/>
    <property type="evidence" value="ECO:0007669"/>
    <property type="project" value="TreeGrafter"/>
</dbReference>
<comment type="similarity">
    <text evidence="1 3">Belongs to the short-chain dehydrogenases/reductases (SDR) family.</text>
</comment>
<dbReference type="PANTHER" id="PTHR42760">
    <property type="entry name" value="SHORT-CHAIN DEHYDROGENASES/REDUCTASES FAMILY MEMBER"/>
    <property type="match status" value="1"/>
</dbReference>
<dbReference type="STRING" id="569365.A0A0D1ZSG8"/>
<reference evidence="4 5" key="1">
    <citation type="submission" date="2015-01" db="EMBL/GenBank/DDBJ databases">
        <title>The Genome Sequence of Cladophialophora immunda CBS83496.</title>
        <authorList>
            <consortium name="The Broad Institute Genomics Platform"/>
            <person name="Cuomo C."/>
            <person name="de Hoog S."/>
            <person name="Gorbushina A."/>
            <person name="Stielow B."/>
            <person name="Teixiera M."/>
            <person name="Abouelleil A."/>
            <person name="Chapman S.B."/>
            <person name="Priest M."/>
            <person name="Young S.K."/>
            <person name="Wortman J."/>
            <person name="Nusbaum C."/>
            <person name="Birren B."/>
        </authorList>
    </citation>
    <scope>NUCLEOTIDE SEQUENCE [LARGE SCALE GENOMIC DNA]</scope>
    <source>
        <strain evidence="4 5">CBS 83496</strain>
    </source>
</reference>
<dbReference type="CDD" id="cd05233">
    <property type="entry name" value="SDR_c"/>
    <property type="match status" value="1"/>
</dbReference>
<dbReference type="PRINTS" id="PR00081">
    <property type="entry name" value="GDHRDH"/>
</dbReference>
<dbReference type="Gene3D" id="3.40.50.720">
    <property type="entry name" value="NAD(P)-binding Rossmann-like Domain"/>
    <property type="match status" value="1"/>
</dbReference>
<dbReference type="OrthoDB" id="1933717at2759"/>
<dbReference type="InterPro" id="IPR002347">
    <property type="entry name" value="SDR_fam"/>
</dbReference>
<keyword evidence="2" id="KW-0560">Oxidoreductase</keyword>
<dbReference type="VEuPathDB" id="FungiDB:PV07_02666"/>
<gene>
    <name evidence="4" type="ORF">PV07_02666</name>
</gene>
<dbReference type="GeneID" id="27341860"/>
<evidence type="ECO:0000256" key="1">
    <source>
        <dbReference type="ARBA" id="ARBA00006484"/>
    </source>
</evidence>
<dbReference type="HOGENOM" id="CLU_010194_8_0_1"/>
<protein>
    <submittedName>
        <fullName evidence="4">Uncharacterized protein</fullName>
    </submittedName>
</protein>
<evidence type="ECO:0000313" key="4">
    <source>
        <dbReference type="EMBL" id="KIW30981.1"/>
    </source>
</evidence>
<name>A0A0D1ZSG8_9EURO</name>
<dbReference type="Pfam" id="PF00106">
    <property type="entry name" value="adh_short"/>
    <property type="match status" value="1"/>
</dbReference>
<dbReference type="PANTHER" id="PTHR42760:SF37">
    <property type="entry name" value="CLAVALDEHYDE DEHYDROGENASE"/>
    <property type="match status" value="1"/>
</dbReference>
<dbReference type="RefSeq" id="XP_016251197.1">
    <property type="nucleotide sequence ID" value="XM_016389295.1"/>
</dbReference>
<organism evidence="4 5">
    <name type="scientific">Cladophialophora immunda</name>
    <dbReference type="NCBI Taxonomy" id="569365"/>
    <lineage>
        <taxon>Eukaryota</taxon>
        <taxon>Fungi</taxon>
        <taxon>Dikarya</taxon>
        <taxon>Ascomycota</taxon>
        <taxon>Pezizomycotina</taxon>
        <taxon>Eurotiomycetes</taxon>
        <taxon>Chaetothyriomycetidae</taxon>
        <taxon>Chaetothyriales</taxon>
        <taxon>Herpotrichiellaceae</taxon>
        <taxon>Cladophialophora</taxon>
    </lineage>
</organism>